<gene>
    <name evidence="1" type="ORF">HPP92_017156</name>
</gene>
<organism evidence="1 2">
    <name type="scientific">Vanilla planifolia</name>
    <name type="common">Vanilla</name>
    <dbReference type="NCBI Taxonomy" id="51239"/>
    <lineage>
        <taxon>Eukaryota</taxon>
        <taxon>Viridiplantae</taxon>
        <taxon>Streptophyta</taxon>
        <taxon>Embryophyta</taxon>
        <taxon>Tracheophyta</taxon>
        <taxon>Spermatophyta</taxon>
        <taxon>Magnoliopsida</taxon>
        <taxon>Liliopsida</taxon>
        <taxon>Asparagales</taxon>
        <taxon>Orchidaceae</taxon>
        <taxon>Vanilloideae</taxon>
        <taxon>Vanilleae</taxon>
        <taxon>Vanilla</taxon>
    </lineage>
</organism>
<evidence type="ECO:0000313" key="1">
    <source>
        <dbReference type="EMBL" id="KAG0467828.1"/>
    </source>
</evidence>
<protein>
    <submittedName>
        <fullName evidence="1">Uncharacterized protein</fullName>
    </submittedName>
</protein>
<comment type="caution">
    <text evidence="1">The sequence shown here is derived from an EMBL/GenBank/DDBJ whole genome shotgun (WGS) entry which is preliminary data.</text>
</comment>
<evidence type="ECO:0000313" key="2">
    <source>
        <dbReference type="Proteomes" id="UP000639772"/>
    </source>
</evidence>
<dbReference type="AlphaFoldDB" id="A0A835UNB7"/>
<accession>A0A835UNB7</accession>
<sequence length="103" mass="10804">MKGGDGRASIAGISLCLRSPRKQAAHRVLRCPTDTSCRTLNTQSTCLSLKLTSSTGEDAAATATAVLLPATLYRFMASLAISNGSVSPRANRKEEVVVGSHDK</sequence>
<dbReference type="EMBL" id="JADCNM010000009">
    <property type="protein sequence ID" value="KAG0467828.1"/>
    <property type="molecule type" value="Genomic_DNA"/>
</dbReference>
<name>A0A835UNB7_VANPL</name>
<reference evidence="1 2" key="1">
    <citation type="journal article" date="2020" name="Nat. Food">
        <title>A phased Vanilla planifolia genome enables genetic improvement of flavour and production.</title>
        <authorList>
            <person name="Hasing T."/>
            <person name="Tang H."/>
            <person name="Brym M."/>
            <person name="Khazi F."/>
            <person name="Huang T."/>
            <person name="Chambers A.H."/>
        </authorList>
    </citation>
    <scope>NUCLEOTIDE SEQUENCE [LARGE SCALE GENOMIC DNA]</scope>
    <source>
        <tissue evidence="1">Leaf</tissue>
    </source>
</reference>
<proteinExistence type="predicted"/>
<dbReference type="Proteomes" id="UP000639772">
    <property type="component" value="Chromosome 9"/>
</dbReference>